<evidence type="ECO:0000313" key="3">
    <source>
        <dbReference type="EMBL" id="AYU77781.1"/>
    </source>
</evidence>
<dbReference type="OrthoDB" id="332250at2759"/>
<reference evidence="8" key="5">
    <citation type="submission" date="2019-02" db="EMBL/GenBank/DDBJ databases">
        <title>FDA dAtabase for Regulatory Grade micrObial Sequences (FDA-ARGOS): Supporting development and validation of Infectious Disease Dx tests.</title>
        <authorList>
            <person name="Duncan R."/>
            <person name="Fisher C."/>
            <person name="Tallon L."/>
            <person name="Sadzewicz L."/>
            <person name="Sengamalay N."/>
            <person name="Ott S."/>
            <person name="Godinez A."/>
            <person name="Nagaraj S."/>
            <person name="Vavikolanu K."/>
            <person name="Nadendla S."/>
            <person name="Aluvathingal J."/>
            <person name="Sichtig H."/>
        </authorList>
    </citation>
    <scope>NUCLEOTIDE SEQUENCE [LARGE SCALE GENOMIC DNA]</scope>
    <source>
        <strain evidence="8">FDAARGOS_361</strain>
    </source>
</reference>
<keyword evidence="1" id="KW-0175">Coiled coil</keyword>
<dbReference type="GO" id="GO:0005815">
    <property type="term" value="C:microtubule organizing center"/>
    <property type="evidence" value="ECO:0007669"/>
    <property type="project" value="TreeGrafter"/>
</dbReference>
<accession>E9BD43</accession>
<feature type="compositionally biased region" description="Polar residues" evidence="2">
    <location>
        <begin position="74"/>
        <end position="85"/>
    </location>
</feature>
<feature type="compositionally biased region" description="Gly residues" evidence="2">
    <location>
        <begin position="20"/>
        <end position="30"/>
    </location>
</feature>
<keyword evidence="7" id="KW-1185">Reference proteome</keyword>
<dbReference type="RefSeq" id="XP_003859876.1">
    <property type="nucleotide sequence ID" value="XM_003859828.1"/>
</dbReference>
<dbReference type="EMBL" id="RHLC01000030">
    <property type="protein sequence ID" value="TPP51657.1"/>
    <property type="molecule type" value="Genomic_DNA"/>
</dbReference>
<feature type="coiled-coil region" evidence="1">
    <location>
        <begin position="160"/>
        <end position="284"/>
    </location>
</feature>
<evidence type="ECO:0000256" key="1">
    <source>
        <dbReference type="SAM" id="Coils"/>
    </source>
</evidence>
<protein>
    <submittedName>
        <fullName evidence="3">Uncharacterized protein</fullName>
    </submittedName>
</protein>
<accession>A0A3S7WUA9</accession>
<dbReference type="VEuPathDB" id="TriTrypDB:LDHU3_17.0430"/>
<dbReference type="PANTHER" id="PTHR21574">
    <property type="entry name" value="CENTROSOMAL PROTEIN OF 120 KDA"/>
    <property type="match status" value="1"/>
</dbReference>
<dbReference type="OMA" id="QWETEHQ"/>
<organism evidence="3 7">
    <name type="scientific">Leishmania donovani</name>
    <dbReference type="NCBI Taxonomy" id="5661"/>
    <lineage>
        <taxon>Eukaryota</taxon>
        <taxon>Discoba</taxon>
        <taxon>Euglenozoa</taxon>
        <taxon>Kinetoplastea</taxon>
        <taxon>Metakinetoplastina</taxon>
        <taxon>Trypanosomatida</taxon>
        <taxon>Trypanosomatidae</taxon>
        <taxon>Leishmaniinae</taxon>
        <taxon>Leishmania</taxon>
    </lineage>
</organism>
<gene>
    <name evidence="5" type="ORF">CGC21_3780</name>
    <name evidence="4" type="ORF">LDBPK_170220</name>
    <name evidence="3" type="ORF">LdCL_170007700</name>
</gene>
<sequence length="526" mass="58420">MSGSAKNGSDGSRRASSGMMGSGSSNGGSSRGSDDDSDRTGVRRRGSSRHVLLPDGGFHGQTTSTHTNRRSREPSLTVTGRSSSPPDTPLKKGSAAAASGVKSFSRPAAARLVATENTPSLSAESTIPAAAAAHDVRDTVEYRAAWDLELWKAVQADRFRKELEKQRNVAFADLDRLVKRREREARVALQQRTTAVALREEAVQAEETRLAERQQRVSDMEKDVRRMRQQLLDAQQRVEDEVRAQVRLANDTIAHRARLLEERVKAAEAQARRADERQRLAQQEYLSLYEAFSRYRTQQLTSPGSASGITTANAMGGTASSSFSVERLRAQWETEHQLQLDRQAQRHASDMAAVQQRCRELEEQNRRLTAALARRREQLRRHADSASPPPLPTSVSQRPPSHAGREDREGPSGSGTAASSSSTPSSNVEAATTALLQPARNKEILRDFVQRTSRELHRLETERSLLVEGSSGALRETDTVIVRMDARIRELREHLSFLASRREAGWRDRVDGTERWERARLETGPL</sequence>
<feature type="region of interest" description="Disordered" evidence="2">
    <location>
        <begin position="376"/>
        <end position="430"/>
    </location>
</feature>
<dbReference type="VEuPathDB" id="TriTrypDB:LdCL_170007700"/>
<dbReference type="KEGG" id="ldo:LDBPK_170220"/>
<dbReference type="GeneID" id="13393335"/>
<dbReference type="Proteomes" id="UP000274082">
    <property type="component" value="Chromosome 17"/>
</dbReference>
<evidence type="ECO:0000313" key="4">
    <source>
        <dbReference type="EMBL" id="CBZ33169.1"/>
    </source>
</evidence>
<evidence type="ECO:0000313" key="7">
    <source>
        <dbReference type="Proteomes" id="UP000274082"/>
    </source>
</evidence>
<dbReference type="EMBL" id="CP029516">
    <property type="protein sequence ID" value="AYU77781.1"/>
    <property type="molecule type" value="Genomic_DNA"/>
</dbReference>
<evidence type="ECO:0000256" key="2">
    <source>
        <dbReference type="SAM" id="MobiDB-lite"/>
    </source>
</evidence>
<dbReference type="InterPro" id="IPR039893">
    <property type="entry name" value="CEP120-like"/>
</dbReference>
<dbReference type="PANTHER" id="PTHR21574:SF0">
    <property type="entry name" value="CENTROSOMAL PROTEIN OF 120 KDA"/>
    <property type="match status" value="1"/>
</dbReference>
<evidence type="ECO:0000313" key="8">
    <source>
        <dbReference type="Proteomes" id="UP000318447"/>
    </source>
</evidence>
<dbReference type="Proteomes" id="UP000008980">
    <property type="component" value="Chromosome 17"/>
</dbReference>
<feature type="compositionally biased region" description="Basic and acidic residues" evidence="2">
    <location>
        <begin position="32"/>
        <end position="41"/>
    </location>
</feature>
<reference evidence="3 7" key="4">
    <citation type="journal article" date="2018" name="Sci. Rep.">
        <title>A complete Leishmania donovani reference genome identifies novel genetic variations associated with virulence.</title>
        <authorList>
            <person name="Lypaczewski P."/>
            <person name="Hoshizaki J."/>
            <person name="Zhang W.-W."/>
            <person name="McCall L.-I."/>
            <person name="Torcivia-Rodriguez J."/>
            <person name="Simonyan V."/>
            <person name="Kaur A."/>
            <person name="Dewar K."/>
            <person name="Matlashewski G."/>
        </authorList>
    </citation>
    <scope>NUCLEOTIDE SEQUENCE [LARGE SCALE GENOMIC DNA]</scope>
    <source>
        <strain evidence="3 7">LdCL</strain>
    </source>
</reference>
<feature type="region of interest" description="Disordered" evidence="2">
    <location>
        <begin position="1"/>
        <end position="99"/>
    </location>
</feature>
<reference evidence="6" key="3">
    <citation type="submission" date="2011-02" db="EMBL/GenBank/DDBJ databases">
        <title>Whole genome sequencing of Leishmania donovani clinical lines reveals dynamic variation related to drug resistance.</title>
        <authorList>
            <person name="Downing T."/>
            <person name="Imamura H."/>
            <person name="Sanders M."/>
            <person name="Decuypere S."/>
            <person name="Hertz-Fowler C."/>
            <person name="Clark T.G."/>
            <person name="Rijal S."/>
            <person name="Sundar S."/>
            <person name="Quail M.A."/>
            <person name="De Doncker S."/>
            <person name="Maes I."/>
            <person name="Vanaerschot M."/>
            <person name="Stark O."/>
            <person name="Schonian G."/>
            <person name="Dujardin J.C."/>
            <person name="Berriman M."/>
        </authorList>
    </citation>
    <scope>NUCLEOTIDE SEQUENCE [LARGE SCALE GENOMIC DNA]</scope>
    <source>
        <strain evidence="6">BPK282A1</strain>
    </source>
</reference>
<feature type="compositionally biased region" description="Low complexity" evidence="2">
    <location>
        <begin position="8"/>
        <end position="19"/>
    </location>
</feature>
<reference evidence="4 6" key="1">
    <citation type="journal article" date="2011" name="Genome Res.">
        <title>Whole genome sequencing of multiple Leishmania donovani clinical isolates provides insights into population structure and mechanisms of drug resistance.</title>
        <authorList>
            <person name="Downing T."/>
            <person name="Imamura H."/>
            <person name="Decuypere S."/>
            <person name="Clark T.G."/>
            <person name="Coombs G.H."/>
            <person name="Cotton J.A."/>
            <person name="Hilley J.D."/>
            <person name="de Doncker S."/>
            <person name="Maes I."/>
            <person name="Mottram J.C."/>
            <person name="Quail M.A."/>
            <person name="Rijal S."/>
            <person name="Sanders M."/>
            <person name="Schonian G."/>
            <person name="Stark O."/>
            <person name="Sundar S."/>
            <person name="Vanaerschot M."/>
            <person name="Hertz-Fowler C."/>
            <person name="Dujardin J.C."/>
            <person name="Berriman M."/>
        </authorList>
    </citation>
    <scope>NUCLEOTIDE SEQUENCE [LARGE SCALE GENOMIC DNA]</scope>
    <source>
        <strain evidence="4 6">BPK282A1</strain>
    </source>
</reference>
<reference evidence="5" key="6">
    <citation type="submission" date="2019-02" db="EMBL/GenBank/DDBJ databases">
        <title>FDA dAtabase for Regulatory Grade micrObial Sequences (FDA-ARGOS): Supporting development and validation of Infectious Disease Dx tests.</title>
        <authorList>
            <person name="Duncan R."/>
            <person name="Fisher C."/>
            <person name="Tallon L.J."/>
            <person name="Sadzewicz L."/>
            <person name="Sengamalay N."/>
            <person name="Ott S."/>
            <person name="Godinez A."/>
            <person name="Nagaraj S."/>
            <person name="Nadendla S."/>
            <person name="Sichtig H."/>
        </authorList>
    </citation>
    <scope>NUCLEOTIDE SEQUENCE</scope>
    <source>
        <strain evidence="5">FDAARGOS_361</strain>
    </source>
</reference>
<dbReference type="AlphaFoldDB" id="A0A3S7WUA9"/>
<name>A0A3S7WUA9_LEIDO</name>
<evidence type="ECO:0000313" key="5">
    <source>
        <dbReference type="EMBL" id="TPP51657.1"/>
    </source>
</evidence>
<evidence type="ECO:0000313" key="6">
    <source>
        <dbReference type="Proteomes" id="UP000008980"/>
    </source>
</evidence>
<proteinExistence type="predicted"/>
<dbReference type="EMBL" id="FR799604">
    <property type="protein sequence ID" value="CBZ33169.1"/>
    <property type="molecule type" value="Genomic_DNA"/>
</dbReference>
<reference evidence="4" key="2">
    <citation type="submission" date="2011-01" db="EMBL/GenBank/DDBJ databases">
        <authorList>
            <person name="Zhao B.P."/>
            <person name="Ren Z.A."/>
            <person name="Li C.D."/>
        </authorList>
    </citation>
    <scope>NUCLEOTIDE SEQUENCE</scope>
    <source>
        <strain evidence="4">BPK282A1</strain>
    </source>
</reference>
<dbReference type="VEuPathDB" id="TriTrypDB:LdBPK_170220.1"/>
<dbReference type="Proteomes" id="UP000318447">
    <property type="component" value="Unassembled WGS sequence"/>
</dbReference>
<dbReference type="GO" id="GO:0010564">
    <property type="term" value="P:regulation of cell cycle process"/>
    <property type="evidence" value="ECO:0007669"/>
    <property type="project" value="TreeGrafter"/>
</dbReference>
<feature type="compositionally biased region" description="Low complexity" evidence="2">
    <location>
        <begin position="414"/>
        <end position="426"/>
    </location>
</feature>